<keyword evidence="2" id="KW-0863">Zinc-finger</keyword>
<protein>
    <submittedName>
        <fullName evidence="4">Uncharacterized protein</fullName>
    </submittedName>
</protein>
<evidence type="ECO:0000313" key="4">
    <source>
        <dbReference type="EMBL" id="KAJ4949930.1"/>
    </source>
</evidence>
<dbReference type="PANTHER" id="PTHR14493:SF90">
    <property type="entry name" value="ZINC FINGER CCCH DOMAIN-CONTAINING PROTEIN 2"/>
    <property type="match status" value="1"/>
</dbReference>
<keyword evidence="5" id="KW-1185">Reference proteome</keyword>
<evidence type="ECO:0000256" key="3">
    <source>
        <dbReference type="ARBA" id="ARBA00022833"/>
    </source>
</evidence>
<keyword evidence="3" id="KW-0862">Zinc</keyword>
<dbReference type="EMBL" id="JAMYWD010000018">
    <property type="protein sequence ID" value="KAJ4949930.1"/>
    <property type="molecule type" value="Genomic_DNA"/>
</dbReference>
<evidence type="ECO:0000313" key="5">
    <source>
        <dbReference type="Proteomes" id="UP001141806"/>
    </source>
</evidence>
<evidence type="ECO:0000256" key="2">
    <source>
        <dbReference type="ARBA" id="ARBA00022771"/>
    </source>
</evidence>
<dbReference type="AlphaFoldDB" id="A0A9Q0GP67"/>
<evidence type="ECO:0000256" key="1">
    <source>
        <dbReference type="ARBA" id="ARBA00022723"/>
    </source>
</evidence>
<dbReference type="OrthoDB" id="1938317at2759"/>
<name>A0A9Q0GP67_9MAGN</name>
<organism evidence="4 5">
    <name type="scientific">Protea cynaroides</name>
    <dbReference type="NCBI Taxonomy" id="273540"/>
    <lineage>
        <taxon>Eukaryota</taxon>
        <taxon>Viridiplantae</taxon>
        <taxon>Streptophyta</taxon>
        <taxon>Embryophyta</taxon>
        <taxon>Tracheophyta</taxon>
        <taxon>Spermatophyta</taxon>
        <taxon>Magnoliopsida</taxon>
        <taxon>Proteales</taxon>
        <taxon>Proteaceae</taxon>
        <taxon>Protea</taxon>
    </lineage>
</organism>
<accession>A0A9Q0GP67</accession>
<dbReference type="Proteomes" id="UP001141806">
    <property type="component" value="Unassembled WGS sequence"/>
</dbReference>
<dbReference type="InterPro" id="IPR045234">
    <property type="entry name" value="Unkempt-like"/>
</dbReference>
<sequence length="159" mass="18083">MISFHLLCKPIFILEQFNGGLFFFKTTVAEDALLQEFFPCNNGDGNEDSGDPYSSDEFRMYEFESGCRRRDACEFAYGVFECWLHPASYRTQVCKDGKNCKRKVCFFAHTPHQLRVLPLHNQIQNHNSSSPPSSASVSVSVTSNNHYYVLCSNSSISLK</sequence>
<keyword evidence="1" id="KW-0479">Metal-binding</keyword>
<reference evidence="4" key="1">
    <citation type="journal article" date="2023" name="Plant J.">
        <title>The genome of the king protea, Protea cynaroides.</title>
        <authorList>
            <person name="Chang J."/>
            <person name="Duong T.A."/>
            <person name="Schoeman C."/>
            <person name="Ma X."/>
            <person name="Roodt D."/>
            <person name="Barker N."/>
            <person name="Li Z."/>
            <person name="Van de Peer Y."/>
            <person name="Mizrachi E."/>
        </authorList>
    </citation>
    <scope>NUCLEOTIDE SEQUENCE</scope>
    <source>
        <tissue evidence="4">Young leaves</tissue>
    </source>
</reference>
<dbReference type="PANTHER" id="PTHR14493">
    <property type="entry name" value="UNKEMPT FAMILY MEMBER"/>
    <property type="match status" value="1"/>
</dbReference>
<dbReference type="GO" id="GO:0008270">
    <property type="term" value="F:zinc ion binding"/>
    <property type="evidence" value="ECO:0007669"/>
    <property type="project" value="UniProtKB-KW"/>
</dbReference>
<gene>
    <name evidence="4" type="ORF">NE237_005599</name>
</gene>
<comment type="caution">
    <text evidence="4">The sequence shown here is derived from an EMBL/GenBank/DDBJ whole genome shotgun (WGS) entry which is preliminary data.</text>
</comment>
<proteinExistence type="predicted"/>